<protein>
    <submittedName>
        <fullName evidence="1">DNA topology modulation protein</fullName>
    </submittedName>
</protein>
<keyword evidence="2" id="KW-1185">Reference proteome</keyword>
<evidence type="ECO:0000313" key="1">
    <source>
        <dbReference type="EMBL" id="MCF6136426.1"/>
    </source>
</evidence>
<organism evidence="1 2">
    <name type="scientific">Pseudalkalibacillus berkeleyi</name>
    <dbReference type="NCBI Taxonomy" id="1069813"/>
    <lineage>
        <taxon>Bacteria</taxon>
        <taxon>Bacillati</taxon>
        <taxon>Bacillota</taxon>
        <taxon>Bacilli</taxon>
        <taxon>Bacillales</taxon>
        <taxon>Fictibacillaceae</taxon>
        <taxon>Pseudalkalibacillus</taxon>
    </lineage>
</organism>
<reference evidence="1 2" key="1">
    <citation type="submission" date="2022-01" db="EMBL/GenBank/DDBJ databases">
        <title>Alkalihalobacillus sp. EGI L200015, a novel bacterium isolated from a salt lake sediment.</title>
        <authorList>
            <person name="Gao L."/>
            <person name="Fang B.-Z."/>
            <person name="Li W.-J."/>
        </authorList>
    </citation>
    <scope>NUCLEOTIDE SEQUENCE [LARGE SCALE GENOMIC DNA]</scope>
    <source>
        <strain evidence="1 2">KCTC 12718</strain>
    </source>
</reference>
<dbReference type="SUPFAM" id="SSF52540">
    <property type="entry name" value="P-loop containing nucleoside triphosphate hydrolases"/>
    <property type="match status" value="1"/>
</dbReference>
<dbReference type="InterPro" id="IPR027417">
    <property type="entry name" value="P-loop_NTPase"/>
</dbReference>
<sequence length="182" mass="21304">MKKIAVIGCPGAGKSTLSKKLGESLEIEVFHLDRLYWKPGWVETPREDLRAIQEQIVKQDTWIIDGNFSGTLDIRLEAADTIVFLDVPRIKCCYRVLKRRFMYHGKTRPDIGEGCPERIPLEFLRYVWKFQNDQRPQLLERLSRLDHQKCMITLSSEKDIDLFLELANQERILREEISASKL</sequence>
<dbReference type="EMBL" id="JAKIJS010000001">
    <property type="protein sequence ID" value="MCF6136426.1"/>
    <property type="molecule type" value="Genomic_DNA"/>
</dbReference>
<dbReference type="PANTHER" id="PTHR37816:SF3">
    <property type="entry name" value="MODULATES DNA TOPOLOGY"/>
    <property type="match status" value="1"/>
</dbReference>
<accession>A0ABS9GX76</accession>
<proteinExistence type="predicted"/>
<dbReference type="RefSeq" id="WP_236331112.1">
    <property type="nucleotide sequence ID" value="NZ_JAKIJS010000001.1"/>
</dbReference>
<dbReference type="Gene3D" id="3.40.50.300">
    <property type="entry name" value="P-loop containing nucleotide triphosphate hydrolases"/>
    <property type="match status" value="1"/>
</dbReference>
<dbReference type="NCBIfam" id="NF005994">
    <property type="entry name" value="PRK08118.1"/>
    <property type="match status" value="1"/>
</dbReference>
<evidence type="ECO:0000313" key="2">
    <source>
        <dbReference type="Proteomes" id="UP001649381"/>
    </source>
</evidence>
<dbReference type="Proteomes" id="UP001649381">
    <property type="component" value="Unassembled WGS sequence"/>
</dbReference>
<dbReference type="PANTHER" id="PTHR37816">
    <property type="entry name" value="YALI0E33011P"/>
    <property type="match status" value="1"/>
</dbReference>
<name>A0ABS9GX76_9BACL</name>
<comment type="caution">
    <text evidence="1">The sequence shown here is derived from an EMBL/GenBank/DDBJ whole genome shotgun (WGS) entry which is preliminary data.</text>
</comment>
<dbReference type="InterPro" id="IPR052922">
    <property type="entry name" value="Cytidylate_Kinase-2"/>
</dbReference>
<gene>
    <name evidence="1" type="ORF">L2716_01705</name>
</gene>